<protein>
    <submittedName>
        <fullName evidence="3">CHAP domain-containing protein</fullName>
    </submittedName>
</protein>
<dbReference type="SUPFAM" id="SSF54001">
    <property type="entry name" value="Cysteine proteinases"/>
    <property type="match status" value="1"/>
</dbReference>
<gene>
    <name evidence="3" type="ORF">EGV54_10515</name>
</gene>
<evidence type="ECO:0000259" key="2">
    <source>
        <dbReference type="PROSITE" id="PS50911"/>
    </source>
</evidence>
<dbReference type="EMBL" id="AAXKXX010000018">
    <property type="protein sequence ID" value="EGQ4385518.1"/>
    <property type="molecule type" value="Genomic_DNA"/>
</dbReference>
<dbReference type="InterPro" id="IPR038765">
    <property type="entry name" value="Papain-like_cys_pep_sf"/>
</dbReference>
<dbReference type="InterPro" id="IPR007921">
    <property type="entry name" value="CHAP_dom"/>
</dbReference>
<proteinExistence type="inferred from homology"/>
<dbReference type="Pfam" id="PF05257">
    <property type="entry name" value="CHAP"/>
    <property type="match status" value="1"/>
</dbReference>
<keyword evidence="4" id="KW-1185">Reference proteome</keyword>
<comment type="similarity">
    <text evidence="1">In the N-terminal section; belongs to the N-acetylmuramoyl-L-alanine amidase 2 family.</text>
</comment>
<sequence>MQTVFEPNAKGGVFEGKTKYLIDLSNKHHINSLMFVSILASESGWGRGDNATQNFNPASIMGNGPLRQYSSMEEGTEAYAKLLETEYINKGLDTPEKIQPVYAPIGANNDSGGMNSYWLKTVRQIMNQLEDKSGGTSFKGNSNICTDANFVNGETLKALEKYHGKLPKYKGSEFDGNAYYYHQCTWYVYNRRLELGLPCYPYFGDGGQWANTAPAHGYKTGKKPVQGSMVSWSAQTIGNGYGHIAFVESVSEDGKTIHISEYNFVRPQAYSERTLKVNDTMTFIY</sequence>
<reference evidence="3 4" key="1">
    <citation type="submission" date="2018-11" db="EMBL/GenBank/DDBJ databases">
        <authorList>
            <consortium name="Veterinary Laboratory Investigation and Response Network"/>
        </authorList>
    </citation>
    <scope>NUCLEOTIDE SEQUENCE [LARGE SCALE GENOMIC DNA]</scope>
    <source>
        <strain evidence="3 4">SPSE-18-VL-LA-PA-Ryan-0021</strain>
    </source>
</reference>
<feature type="domain" description="Peptidase C51" evidence="2">
    <location>
        <begin position="159"/>
        <end position="285"/>
    </location>
</feature>
<dbReference type="InterPro" id="IPR002901">
    <property type="entry name" value="MGlyc_endo_b_GlcNAc-like_dom"/>
</dbReference>
<evidence type="ECO:0000313" key="3">
    <source>
        <dbReference type="EMBL" id="EGQ4385518.1"/>
    </source>
</evidence>
<dbReference type="Pfam" id="PF01832">
    <property type="entry name" value="Glucosaminidase"/>
    <property type="match status" value="1"/>
</dbReference>
<dbReference type="Proteomes" id="UP000600220">
    <property type="component" value="Unassembled WGS sequence"/>
</dbReference>
<organism evidence="3 4">
    <name type="scientific">Staphylococcus pseudintermedius</name>
    <dbReference type="NCBI Taxonomy" id="283734"/>
    <lineage>
        <taxon>Bacteria</taxon>
        <taxon>Bacillati</taxon>
        <taxon>Bacillota</taxon>
        <taxon>Bacilli</taxon>
        <taxon>Bacillales</taxon>
        <taxon>Staphylococcaceae</taxon>
        <taxon>Staphylococcus</taxon>
        <taxon>Staphylococcus intermedius group</taxon>
    </lineage>
</organism>
<dbReference type="PROSITE" id="PS50911">
    <property type="entry name" value="CHAP"/>
    <property type="match status" value="1"/>
</dbReference>
<dbReference type="GO" id="GO:0004040">
    <property type="term" value="F:amidase activity"/>
    <property type="evidence" value="ECO:0007669"/>
    <property type="project" value="InterPro"/>
</dbReference>
<comment type="caution">
    <text evidence="3">The sequence shown here is derived from an EMBL/GenBank/DDBJ whole genome shotgun (WGS) entry which is preliminary data.</text>
</comment>
<name>A0A8H9C0E9_STAPS</name>
<evidence type="ECO:0000256" key="1">
    <source>
        <dbReference type="ARBA" id="ARBA00006088"/>
    </source>
</evidence>
<dbReference type="Gene3D" id="3.90.1720.10">
    <property type="entry name" value="endopeptidase domain like (from Nostoc punctiforme)"/>
    <property type="match status" value="1"/>
</dbReference>
<accession>A0A8H9C0E9</accession>
<dbReference type="AlphaFoldDB" id="A0A8H9C0E9"/>
<evidence type="ECO:0000313" key="4">
    <source>
        <dbReference type="Proteomes" id="UP000600220"/>
    </source>
</evidence>